<keyword evidence="3" id="KW-1185">Reference proteome</keyword>
<dbReference type="EMBL" id="UZAN01058848">
    <property type="protein sequence ID" value="VDP92160.1"/>
    <property type="molecule type" value="Genomic_DNA"/>
</dbReference>
<accession>A0A3P8HN58</accession>
<feature type="compositionally biased region" description="Basic and acidic residues" evidence="1">
    <location>
        <begin position="174"/>
        <end position="189"/>
    </location>
</feature>
<feature type="compositionally biased region" description="Basic and acidic residues" evidence="1">
    <location>
        <begin position="67"/>
        <end position="77"/>
    </location>
</feature>
<dbReference type="AlphaFoldDB" id="A0A3P8HN58"/>
<feature type="region of interest" description="Disordered" evidence="1">
    <location>
        <begin position="1"/>
        <end position="248"/>
    </location>
</feature>
<gene>
    <name evidence="2" type="ORF">ECPE_LOCUS14888</name>
</gene>
<evidence type="ECO:0000313" key="3">
    <source>
        <dbReference type="Proteomes" id="UP000272942"/>
    </source>
</evidence>
<feature type="compositionally biased region" description="Acidic residues" evidence="1">
    <location>
        <begin position="208"/>
        <end position="227"/>
    </location>
</feature>
<feature type="compositionally biased region" description="Low complexity" evidence="1">
    <location>
        <begin position="149"/>
        <end position="173"/>
    </location>
</feature>
<dbReference type="Proteomes" id="UP000272942">
    <property type="component" value="Unassembled WGS sequence"/>
</dbReference>
<name>A0A3P8HN58_9TREM</name>
<evidence type="ECO:0000256" key="1">
    <source>
        <dbReference type="SAM" id="MobiDB-lite"/>
    </source>
</evidence>
<protein>
    <submittedName>
        <fullName evidence="2">Uncharacterized protein</fullName>
    </submittedName>
</protein>
<organism evidence="2 3">
    <name type="scientific">Echinostoma caproni</name>
    <dbReference type="NCBI Taxonomy" id="27848"/>
    <lineage>
        <taxon>Eukaryota</taxon>
        <taxon>Metazoa</taxon>
        <taxon>Spiralia</taxon>
        <taxon>Lophotrochozoa</taxon>
        <taxon>Platyhelminthes</taxon>
        <taxon>Trematoda</taxon>
        <taxon>Digenea</taxon>
        <taxon>Plagiorchiida</taxon>
        <taxon>Echinostomata</taxon>
        <taxon>Echinostomatoidea</taxon>
        <taxon>Echinostomatidae</taxon>
        <taxon>Echinostoma</taxon>
    </lineage>
</organism>
<sequence>MNKYQTNEMSFNEIDPRDLNQNKATGADSELTTVSPGNTGVSVSSKDVNRRGDLSEQRGGSTMSDLHNTEYMDESRTTRSRVSPKTPSSKATEVSSAPRVQKPQVTEVHSPSRVQKPQVTEEASEDTSSVQVEPPIKMKRITPQSTHTSNPSSVKVSISSSVPQPKPLTLKKQPTSEKIRTTGEGERRIPMAPPTSRPRYSSNRSATSEEEDGDEEEDEEDDGEGETGSESFTGQPYTEPDPTALRDLDNASPKTIAMCDRHACHYCFFVYFPSASVDEDLMPFRRKAFIDKVARLQNPDHVREVMETKCARDAYTDRRIKSIERQSGTEIRLSELDPSSAFIKGLPRRRLTIAGPTFAHIGCALNLFESLLPKVVKTGIFPYRLPEGSSTRFASGARQSSHFQWTYGRKDGTVLLRNQLDDKGGWRGFLVQNKTGN</sequence>
<dbReference type="OrthoDB" id="6252983at2759"/>
<feature type="compositionally biased region" description="Polar residues" evidence="1">
    <location>
        <begin position="80"/>
        <end position="95"/>
    </location>
</feature>
<feature type="compositionally biased region" description="Basic and acidic residues" evidence="1">
    <location>
        <begin position="47"/>
        <end position="56"/>
    </location>
</feature>
<reference evidence="2 3" key="1">
    <citation type="submission" date="2018-11" db="EMBL/GenBank/DDBJ databases">
        <authorList>
            <consortium name="Pathogen Informatics"/>
        </authorList>
    </citation>
    <scope>NUCLEOTIDE SEQUENCE [LARGE SCALE GENOMIC DNA]</scope>
    <source>
        <strain evidence="2 3">Egypt</strain>
    </source>
</reference>
<evidence type="ECO:0000313" key="2">
    <source>
        <dbReference type="EMBL" id="VDP92160.1"/>
    </source>
</evidence>
<feature type="compositionally biased region" description="Polar residues" evidence="1">
    <location>
        <begin position="21"/>
        <end position="46"/>
    </location>
</feature>
<proteinExistence type="predicted"/>
<feature type="compositionally biased region" description="Polar residues" evidence="1">
    <location>
        <begin position="103"/>
        <end position="118"/>
    </location>
</feature>
<feature type="compositionally biased region" description="Polar residues" evidence="1">
    <location>
        <begin position="1"/>
        <end position="10"/>
    </location>
</feature>